<dbReference type="Gene3D" id="3.40.50.1820">
    <property type="entry name" value="alpha/beta hydrolase"/>
    <property type="match status" value="1"/>
</dbReference>
<feature type="domain" description="AB hydrolase-1" evidence="2">
    <location>
        <begin position="39"/>
        <end position="264"/>
    </location>
</feature>
<dbReference type="STRING" id="1210063.GCA_001612665_01078"/>
<dbReference type="InterPro" id="IPR000073">
    <property type="entry name" value="AB_hydrolase_1"/>
</dbReference>
<dbReference type="InterPro" id="IPR052897">
    <property type="entry name" value="Sec-Metab_Biosynth_Hydrolase"/>
</dbReference>
<evidence type="ECO:0000259" key="2">
    <source>
        <dbReference type="Pfam" id="PF12697"/>
    </source>
</evidence>
<evidence type="ECO:0000256" key="1">
    <source>
        <dbReference type="SAM" id="SignalP"/>
    </source>
</evidence>
<keyword evidence="4" id="KW-1185">Reference proteome</keyword>
<dbReference type="PANTHER" id="PTHR37017:SF11">
    <property type="entry name" value="ESTERASE_LIPASE_THIOESTERASE DOMAIN-CONTAINING PROTEIN"/>
    <property type="match status" value="1"/>
</dbReference>
<evidence type="ECO:0000313" key="3">
    <source>
        <dbReference type="EMBL" id="TCJ97375.1"/>
    </source>
</evidence>
<dbReference type="PANTHER" id="PTHR37017">
    <property type="entry name" value="AB HYDROLASE-1 DOMAIN-CONTAINING PROTEIN-RELATED"/>
    <property type="match status" value="1"/>
</dbReference>
<protein>
    <submittedName>
        <fullName evidence="3">Pimeloyl-ACP methyl ester carboxylesterase</fullName>
    </submittedName>
</protein>
<gene>
    <name evidence="3" type="ORF">DFR71_3417</name>
</gene>
<dbReference type="RefSeq" id="WP_371855973.1">
    <property type="nucleotide sequence ID" value="NZ_SMFR01000002.1"/>
</dbReference>
<reference evidence="3 4" key="1">
    <citation type="submission" date="2019-03" db="EMBL/GenBank/DDBJ databases">
        <title>Genomic Encyclopedia of Type Strains, Phase IV (KMG-IV): sequencing the most valuable type-strain genomes for metagenomic binning, comparative biology and taxonomic classification.</title>
        <authorList>
            <person name="Goeker M."/>
        </authorList>
    </citation>
    <scope>NUCLEOTIDE SEQUENCE [LARGE SCALE GENOMIC DNA]</scope>
    <source>
        <strain evidence="3 4">DSM 44684</strain>
    </source>
</reference>
<dbReference type="EMBL" id="SMFR01000002">
    <property type="protein sequence ID" value="TCJ97375.1"/>
    <property type="molecule type" value="Genomic_DNA"/>
</dbReference>
<comment type="caution">
    <text evidence="3">The sequence shown here is derived from an EMBL/GenBank/DDBJ whole genome shotgun (WGS) entry which is preliminary data.</text>
</comment>
<keyword evidence="1" id="KW-0732">Signal</keyword>
<feature type="chain" id="PRO_5038356175" evidence="1">
    <location>
        <begin position="26"/>
        <end position="274"/>
    </location>
</feature>
<organism evidence="3 4">
    <name type="scientific">Nocardia alba</name>
    <dbReference type="NCBI Taxonomy" id="225051"/>
    <lineage>
        <taxon>Bacteria</taxon>
        <taxon>Bacillati</taxon>
        <taxon>Actinomycetota</taxon>
        <taxon>Actinomycetes</taxon>
        <taxon>Mycobacteriales</taxon>
        <taxon>Nocardiaceae</taxon>
        <taxon>Nocardia</taxon>
    </lineage>
</organism>
<feature type="signal peptide" evidence="1">
    <location>
        <begin position="1"/>
        <end position="25"/>
    </location>
</feature>
<name>A0A4V2PBI0_9NOCA</name>
<dbReference type="AlphaFoldDB" id="A0A4V2PBI0"/>
<dbReference type="Pfam" id="PF12697">
    <property type="entry name" value="Abhydrolase_6"/>
    <property type="match status" value="1"/>
</dbReference>
<dbReference type="SUPFAM" id="SSF53474">
    <property type="entry name" value="alpha/beta-Hydrolases"/>
    <property type="match status" value="1"/>
</dbReference>
<dbReference type="Proteomes" id="UP000294856">
    <property type="component" value="Unassembled WGS sequence"/>
</dbReference>
<accession>A0A4V2PBI0</accession>
<dbReference type="InterPro" id="IPR029058">
    <property type="entry name" value="AB_hydrolase_fold"/>
</dbReference>
<proteinExistence type="predicted"/>
<evidence type="ECO:0000313" key="4">
    <source>
        <dbReference type="Proteomes" id="UP000294856"/>
    </source>
</evidence>
<dbReference type="GO" id="GO:0003824">
    <property type="term" value="F:catalytic activity"/>
    <property type="evidence" value="ECO:0007669"/>
    <property type="project" value="UniProtKB-ARBA"/>
</dbReference>
<sequence>MNSRSTYRRRLFAAATAFLAITAMAVAPAGAAPSTTPTVVLVHGAFADSSSWAKVSEELSAQGIPVRTFDNPLRSVSGDAASLTAFLATIDGPIVLVGHSYGGSVISNVHDPDVTANVFVSAFAPAEGEILQLLLNPIMYPGSLLLPPAVLVTPVQDPTSPIGIGIDGFIPEVFFHQVFAQDVSPAVAADMYTHQKTAALQANLEPSGPPSWTRTPSWYLVSTQDRVIPPALQRMMAGRAAPGRTVEVASSHASPVSRPDSVVAVVREAIAATS</sequence>